<organism evidence="2 3">
    <name type="scientific">Siculibacillus lacustris</name>
    <dbReference type="NCBI Taxonomy" id="1549641"/>
    <lineage>
        <taxon>Bacteria</taxon>
        <taxon>Pseudomonadati</taxon>
        <taxon>Pseudomonadota</taxon>
        <taxon>Alphaproteobacteria</taxon>
        <taxon>Hyphomicrobiales</taxon>
        <taxon>Ancalomicrobiaceae</taxon>
        <taxon>Siculibacillus</taxon>
    </lineage>
</organism>
<sequence length="187" mass="20589">MADVIEELAAIKTVVEMTEAFRDEAHCRRLLEQMIWPRGRICPGCGCRQSVTLAGRDVGRRARPGLYQCSNGDCRMQFTATTRTPLHSTKLPIRTWLAGLWFMLQTDKAGTNETPSDYAQADKAATSGAYIARGASRGRFAPVSRSVGAVGKQVICDTVGRAFEIARIRGIICTTNHVGMRHCVETR</sequence>
<evidence type="ECO:0000313" key="3">
    <source>
        <dbReference type="Proteomes" id="UP000292781"/>
    </source>
</evidence>
<accession>A0A4Q9VER6</accession>
<evidence type="ECO:0000259" key="1">
    <source>
        <dbReference type="Pfam" id="PF12760"/>
    </source>
</evidence>
<dbReference type="Proteomes" id="UP000292781">
    <property type="component" value="Unassembled WGS sequence"/>
</dbReference>
<protein>
    <submittedName>
        <fullName evidence="2">IS1595 family transposase</fullName>
    </submittedName>
</protein>
<dbReference type="InterPro" id="IPR024442">
    <property type="entry name" value="Transposase_Zn_ribbon"/>
</dbReference>
<reference evidence="2 3" key="1">
    <citation type="submission" date="2019-02" db="EMBL/GenBank/DDBJ databases">
        <title>Siculibacillus lacustris gen. nov., sp. nov., a new rosette-forming bacterium isolated from a freshwater crater lake (Lake St. Ana, Romania).</title>
        <authorList>
            <person name="Felfoldi T."/>
            <person name="Marton Z."/>
            <person name="Szabo A."/>
            <person name="Mentes A."/>
            <person name="Boka K."/>
            <person name="Marialigeti K."/>
            <person name="Mathe I."/>
            <person name="Koncz M."/>
            <person name="Schumann P."/>
            <person name="Toth E."/>
        </authorList>
    </citation>
    <scope>NUCLEOTIDE SEQUENCE [LARGE SCALE GENOMIC DNA]</scope>
    <source>
        <strain evidence="2 3">SA-279</strain>
    </source>
</reference>
<name>A0A4Q9VER6_9HYPH</name>
<evidence type="ECO:0000313" key="2">
    <source>
        <dbReference type="EMBL" id="TBW32701.1"/>
    </source>
</evidence>
<dbReference type="OrthoDB" id="271821at2"/>
<dbReference type="AlphaFoldDB" id="A0A4Q9VER6"/>
<feature type="domain" description="Transposase zinc-ribbon" evidence="1">
    <location>
        <begin position="23"/>
        <end position="77"/>
    </location>
</feature>
<dbReference type="EMBL" id="SJFN01000055">
    <property type="protein sequence ID" value="TBW32701.1"/>
    <property type="molecule type" value="Genomic_DNA"/>
</dbReference>
<gene>
    <name evidence="2" type="ORF">EYW49_21840</name>
</gene>
<dbReference type="Pfam" id="PF12760">
    <property type="entry name" value="Zn_ribbon_IS1595"/>
    <property type="match status" value="1"/>
</dbReference>
<proteinExistence type="predicted"/>
<comment type="caution">
    <text evidence="2">The sequence shown here is derived from an EMBL/GenBank/DDBJ whole genome shotgun (WGS) entry which is preliminary data.</text>
</comment>
<keyword evidence="3" id="KW-1185">Reference proteome</keyword>